<protein>
    <recommendedName>
        <fullName evidence="3">Bacteriophage abortive infection AbiH</fullName>
    </recommendedName>
</protein>
<evidence type="ECO:0000313" key="1">
    <source>
        <dbReference type="EMBL" id="GAK31572.1"/>
    </source>
</evidence>
<dbReference type="OrthoDB" id="9810135at2"/>
<dbReference type="Pfam" id="PF14253">
    <property type="entry name" value="AbiH"/>
    <property type="match status" value="1"/>
</dbReference>
<reference evidence="2" key="1">
    <citation type="journal article" date="2014" name="Genome Announc.">
        <title>Draft genome sequence of Weissella oryzae SG25T, isolated from fermented rice grains.</title>
        <authorList>
            <person name="Tanizawa Y."/>
            <person name="Fujisawa T."/>
            <person name="Mochizuki T."/>
            <person name="Kaminuma E."/>
            <person name="Suzuki Y."/>
            <person name="Nakamura Y."/>
            <person name="Tohno M."/>
        </authorList>
    </citation>
    <scope>NUCLEOTIDE SEQUENCE [LARGE SCALE GENOMIC DNA]</scope>
    <source>
        <strain evidence="2">DSM 25784 / JCM 18191 / LMG 30913 / SG25</strain>
    </source>
</reference>
<name>A0A069CW04_WEIOS</name>
<dbReference type="STRING" id="1329250.WOSG25_110500"/>
<proteinExistence type="predicted"/>
<keyword evidence="2" id="KW-1185">Reference proteome</keyword>
<gene>
    <name evidence="1" type="ORF">WOSG25_110500</name>
</gene>
<dbReference type="InterPro" id="IPR025935">
    <property type="entry name" value="AbiH"/>
</dbReference>
<dbReference type="EMBL" id="DF820494">
    <property type="protein sequence ID" value="GAK31572.1"/>
    <property type="molecule type" value="Genomic_DNA"/>
</dbReference>
<dbReference type="AlphaFoldDB" id="A0A069CW04"/>
<evidence type="ECO:0008006" key="3">
    <source>
        <dbReference type="Google" id="ProtNLM"/>
    </source>
</evidence>
<sequence>MQDTEKIQPVKDLLIIGNGFDLEAKLKTSYADFLEIKCGKLFDEDKIDDQEYAKLNVLKNLSKEISKRLKNYDYGQAVSTINPYITAQSLDELMTKINDKKMSVWEILLIFKSNSTENWYDVESLIENIVNTSHSFIADVTNFYNYKIGKVNELGHSSDEAFLIFSYWASSTGKIGTKITKLSMLYDSEILEWLNEQLTLFQERFKEYMRILVPQLDENSYETVTADYAEQAFKIFANVSGEFEGTEINLLNFNYTQPNLYRHLVSNAIAKASPQKIYSKNVHGKISDKDNPIIFGIDNANIDPNKTEVNFTKAFRTLSESSAKRFGEIDNSQVKNIVFFGHSLGRADYGYFYKVFNDVDLLNSRDVNLIFYYNDSYIKDDANIELWKKKKEKVVYTQKLAILRLLESYAEWVRRDRLRAKTVLSELQSQIKIVKYNSH</sequence>
<dbReference type="Proteomes" id="UP000030643">
    <property type="component" value="Unassembled WGS sequence"/>
</dbReference>
<dbReference type="RefSeq" id="WP_027699532.1">
    <property type="nucleotide sequence ID" value="NZ_DF820494.1"/>
</dbReference>
<dbReference type="eggNOG" id="ENOG5032AGV">
    <property type="taxonomic scope" value="Bacteria"/>
</dbReference>
<evidence type="ECO:0000313" key="2">
    <source>
        <dbReference type="Proteomes" id="UP000030643"/>
    </source>
</evidence>
<accession>A0A069CW04</accession>
<organism evidence="1 2">
    <name type="scientific">Weissella oryzae (strain DSM 25784 / JCM 18191 / LMG 30913 / SG25)</name>
    <dbReference type="NCBI Taxonomy" id="1329250"/>
    <lineage>
        <taxon>Bacteria</taxon>
        <taxon>Bacillati</taxon>
        <taxon>Bacillota</taxon>
        <taxon>Bacilli</taxon>
        <taxon>Lactobacillales</taxon>
        <taxon>Lactobacillaceae</taxon>
        <taxon>Weissella</taxon>
    </lineage>
</organism>